<dbReference type="PANTHER" id="PTHR48105">
    <property type="entry name" value="THIOREDOXIN REDUCTASE 1-RELATED-RELATED"/>
    <property type="match status" value="1"/>
</dbReference>
<dbReference type="PRINTS" id="PR00368">
    <property type="entry name" value="FADPNR"/>
</dbReference>
<keyword evidence="4" id="KW-1185">Reference proteome</keyword>
<dbReference type="SUPFAM" id="SSF51905">
    <property type="entry name" value="FAD/NAD(P)-binding domain"/>
    <property type="match status" value="1"/>
</dbReference>
<dbReference type="Pfam" id="PF13738">
    <property type="entry name" value="Pyr_redox_3"/>
    <property type="match status" value="1"/>
</dbReference>
<dbReference type="RefSeq" id="WP_104724928.1">
    <property type="nucleotide sequence ID" value="NZ_FZNE01000010.1"/>
</dbReference>
<organism evidence="3 4">
    <name type="scientific">Helicobacter cholecystus</name>
    <dbReference type="NCBI Taxonomy" id="45498"/>
    <lineage>
        <taxon>Bacteria</taxon>
        <taxon>Pseudomonadati</taxon>
        <taxon>Campylobacterota</taxon>
        <taxon>Epsilonproteobacteria</taxon>
        <taxon>Campylobacterales</taxon>
        <taxon>Helicobacteraceae</taxon>
        <taxon>Helicobacter</taxon>
    </lineage>
</organism>
<dbReference type="OrthoDB" id="9778740at2"/>
<dbReference type="Proteomes" id="UP000257067">
    <property type="component" value="Unassembled WGS sequence"/>
</dbReference>
<evidence type="ECO:0000313" key="3">
    <source>
        <dbReference type="EMBL" id="RDU68678.1"/>
    </source>
</evidence>
<dbReference type="InterPro" id="IPR036188">
    <property type="entry name" value="FAD/NAD-bd_sf"/>
</dbReference>
<name>A0A3D8ITS4_9HELI</name>
<dbReference type="PRINTS" id="PR00469">
    <property type="entry name" value="PNDRDTASEII"/>
</dbReference>
<evidence type="ECO:0000313" key="4">
    <source>
        <dbReference type="Proteomes" id="UP000257067"/>
    </source>
</evidence>
<keyword evidence="1" id="KW-0285">Flavoprotein</keyword>
<dbReference type="InterPro" id="IPR050097">
    <property type="entry name" value="Ferredoxin-NADP_redctase_2"/>
</dbReference>
<dbReference type="EMBL" id="NXLU01000007">
    <property type="protein sequence ID" value="RDU68678.1"/>
    <property type="molecule type" value="Genomic_DNA"/>
</dbReference>
<evidence type="ECO:0000256" key="2">
    <source>
        <dbReference type="ARBA" id="ARBA00023002"/>
    </source>
</evidence>
<accession>A0A3D8ITS4</accession>
<evidence type="ECO:0000256" key="1">
    <source>
        <dbReference type="ARBA" id="ARBA00022630"/>
    </source>
</evidence>
<proteinExistence type="predicted"/>
<protein>
    <submittedName>
        <fullName evidence="3">Cbb3-type cytochrome oxidase assembly protein CcoS</fullName>
    </submittedName>
</protein>
<gene>
    <name evidence="3" type="ORF">CQA62_05510</name>
</gene>
<dbReference type="Gene3D" id="3.50.50.60">
    <property type="entry name" value="FAD/NAD(P)-binding domain"/>
    <property type="match status" value="2"/>
</dbReference>
<dbReference type="AlphaFoldDB" id="A0A3D8ITS4"/>
<dbReference type="GO" id="GO:0016491">
    <property type="term" value="F:oxidoreductase activity"/>
    <property type="evidence" value="ECO:0007669"/>
    <property type="project" value="UniProtKB-KW"/>
</dbReference>
<keyword evidence="2" id="KW-0560">Oxidoreductase</keyword>
<sequence length="315" mass="34177">MFDLAIIGAGTTGIATAIEAKKLGVNNIVLFEKGEEHSMTIRKFYKDGKRVDRDYKGQEVTLNGSINFQDGTKEGTLELFNSLIAENTLEIKYKKDIESVQKDGDKFIIFTSGGESYEAKFVVIAIGKMGQPNKPSYSIPLPIRSFVNFNANSVKAGEKLLIVGGGNSAVEYAYDLCNNFDTTLNYRRSEFARINDTNAEELNKAIQSGKLKTKLGVDILGLSDEGGKIGVEFTDGSKEIFDRAIYAIGGATPLDFLQKCKLALNESNTPITDTNCESSVKGLFIAGDIALSSGGSIAIGLNHAHIIAQEISKRF</sequence>
<comment type="caution">
    <text evidence="3">The sequence shown here is derived from an EMBL/GenBank/DDBJ whole genome shotgun (WGS) entry which is preliminary data.</text>
</comment>
<reference evidence="3 4" key="1">
    <citation type="submission" date="2018-04" db="EMBL/GenBank/DDBJ databases">
        <title>Novel Campyloabacter and Helicobacter Species and Strains.</title>
        <authorList>
            <person name="Mannion A.J."/>
            <person name="Shen Z."/>
            <person name="Fox J.G."/>
        </authorList>
    </citation>
    <scope>NUCLEOTIDE SEQUENCE [LARGE SCALE GENOMIC DNA]</scope>
    <source>
        <strain evidence="3 4">ATCC 700242</strain>
    </source>
</reference>